<accession>A0A843VUR7</accession>
<comment type="caution">
    <text evidence="2">The sequence shown here is derived from an EMBL/GenBank/DDBJ whole genome shotgun (WGS) entry which is preliminary data.</text>
</comment>
<reference evidence="2" key="1">
    <citation type="submission" date="2017-07" db="EMBL/GenBank/DDBJ databases">
        <title>Taro Niue Genome Assembly and Annotation.</title>
        <authorList>
            <person name="Atibalentja N."/>
            <person name="Keating K."/>
            <person name="Fields C.J."/>
        </authorList>
    </citation>
    <scope>NUCLEOTIDE SEQUENCE</scope>
    <source>
        <strain evidence="2">Niue_2</strain>
        <tissue evidence="2">Leaf</tissue>
    </source>
</reference>
<evidence type="ECO:0000313" key="3">
    <source>
        <dbReference type="Proteomes" id="UP000652761"/>
    </source>
</evidence>
<keyword evidence="3" id="KW-1185">Reference proteome</keyword>
<feature type="region of interest" description="Disordered" evidence="1">
    <location>
        <begin position="20"/>
        <end position="52"/>
    </location>
</feature>
<sequence length="96" mass="11015">METLPLVTVRRVHRRLILDPGPDPHVSSERVWPDYGPTPDLPKQFQGRKERGSEKKDWLACAGVRQVGYQLEHARSLEYSLNRLPRMGVPGNEDNL</sequence>
<evidence type="ECO:0000313" key="2">
    <source>
        <dbReference type="EMBL" id="MQM01042.1"/>
    </source>
</evidence>
<protein>
    <submittedName>
        <fullName evidence="2">Uncharacterized protein</fullName>
    </submittedName>
</protein>
<proteinExistence type="predicted"/>
<dbReference type="AlphaFoldDB" id="A0A843VUR7"/>
<organism evidence="2 3">
    <name type="scientific">Colocasia esculenta</name>
    <name type="common">Wild taro</name>
    <name type="synonym">Arum esculentum</name>
    <dbReference type="NCBI Taxonomy" id="4460"/>
    <lineage>
        <taxon>Eukaryota</taxon>
        <taxon>Viridiplantae</taxon>
        <taxon>Streptophyta</taxon>
        <taxon>Embryophyta</taxon>
        <taxon>Tracheophyta</taxon>
        <taxon>Spermatophyta</taxon>
        <taxon>Magnoliopsida</taxon>
        <taxon>Liliopsida</taxon>
        <taxon>Araceae</taxon>
        <taxon>Aroideae</taxon>
        <taxon>Colocasieae</taxon>
        <taxon>Colocasia</taxon>
    </lineage>
</organism>
<evidence type="ECO:0000256" key="1">
    <source>
        <dbReference type="SAM" id="MobiDB-lite"/>
    </source>
</evidence>
<dbReference type="Proteomes" id="UP000652761">
    <property type="component" value="Unassembled WGS sequence"/>
</dbReference>
<gene>
    <name evidence="2" type="ORF">Taro_033792</name>
</gene>
<dbReference type="EMBL" id="NMUH01002609">
    <property type="protein sequence ID" value="MQM01042.1"/>
    <property type="molecule type" value="Genomic_DNA"/>
</dbReference>
<name>A0A843VUR7_COLES</name>